<accession>A0ABY7DKN4</accession>
<sequence>MEQFPRENMEDFIEMFRDFEIKKRDIGPAKEGKVTFKLPVAFTEMVLEETGLSFGAHLKKSPYANKVLHKGDKIRIDAAVVKGMFRGPVDSLTDHVAGLLRDVTGCAAIVMVGGFSESPLLQDTVRRKFPGMKIIGAVIFGHRPKVITERVSKWTYGIACTQTYTVGNHPASRKYVNVDGVEKVDDIFSVHVKVGQHLKLEEQQSCKTYQMASADLDSVTVFFYITKDCDPKFVDDPGCHKVGRLDVKVPGYGAERQVTVSMAFGKTETEGSAMVAATGEVVKTKLDFLDID</sequence>
<gene>
    <name evidence="1" type="ORF">MAR_022287</name>
</gene>
<organism evidence="1 2">
    <name type="scientific">Mya arenaria</name>
    <name type="common">Soft-shell clam</name>
    <dbReference type="NCBI Taxonomy" id="6604"/>
    <lineage>
        <taxon>Eukaryota</taxon>
        <taxon>Metazoa</taxon>
        <taxon>Spiralia</taxon>
        <taxon>Lophotrochozoa</taxon>
        <taxon>Mollusca</taxon>
        <taxon>Bivalvia</taxon>
        <taxon>Autobranchia</taxon>
        <taxon>Heteroconchia</taxon>
        <taxon>Euheterodonta</taxon>
        <taxon>Imparidentia</taxon>
        <taxon>Neoheterodontei</taxon>
        <taxon>Myida</taxon>
        <taxon>Myoidea</taxon>
        <taxon>Myidae</taxon>
        <taxon>Mya</taxon>
    </lineage>
</organism>
<dbReference type="PANTHER" id="PTHR14187">
    <property type="entry name" value="ALPHA KINASE/ELONGATION FACTOR 2 KINASE"/>
    <property type="match status" value="1"/>
</dbReference>
<dbReference type="SUPFAM" id="SSF53067">
    <property type="entry name" value="Actin-like ATPase domain"/>
    <property type="match status" value="1"/>
</dbReference>
<reference evidence="1" key="1">
    <citation type="submission" date="2022-11" db="EMBL/GenBank/DDBJ databases">
        <title>Centuries of genome instability and evolution in soft-shell clam transmissible cancer (bioRxiv).</title>
        <authorList>
            <person name="Hart S.F.M."/>
            <person name="Yonemitsu M.A."/>
            <person name="Giersch R.M."/>
            <person name="Beal B.F."/>
            <person name="Arriagada G."/>
            <person name="Davis B.W."/>
            <person name="Ostrander E.A."/>
            <person name="Goff S.P."/>
            <person name="Metzger M.J."/>
        </authorList>
    </citation>
    <scope>NUCLEOTIDE SEQUENCE</scope>
    <source>
        <strain evidence="1">MELC-2E11</strain>
        <tissue evidence="1">Siphon/mantle</tissue>
    </source>
</reference>
<dbReference type="InterPro" id="IPR043129">
    <property type="entry name" value="ATPase_NBD"/>
</dbReference>
<dbReference type="EMBL" id="CP111014">
    <property type="protein sequence ID" value="WAQ97914.1"/>
    <property type="molecule type" value="Genomic_DNA"/>
</dbReference>
<evidence type="ECO:0000313" key="2">
    <source>
        <dbReference type="Proteomes" id="UP001164746"/>
    </source>
</evidence>
<dbReference type="PANTHER" id="PTHR14187:SF5">
    <property type="entry name" value="HEAT SHOCK 70 KDA PROTEIN 12A"/>
    <property type="match status" value="1"/>
</dbReference>
<name>A0ABY7DKN4_MYAAR</name>
<evidence type="ECO:0000313" key="1">
    <source>
        <dbReference type="EMBL" id="WAQ97914.1"/>
    </source>
</evidence>
<protein>
    <submittedName>
        <fullName evidence="1">HS12A-like protein</fullName>
    </submittedName>
</protein>
<proteinExistence type="predicted"/>
<dbReference type="Proteomes" id="UP001164746">
    <property type="component" value="Chromosome 3"/>
</dbReference>
<keyword evidence="2" id="KW-1185">Reference proteome</keyword>